<reference evidence="1" key="1">
    <citation type="journal article" date="2023" name="Science">
        <title>Genome structures resolve the early diversification of teleost fishes.</title>
        <authorList>
            <person name="Parey E."/>
            <person name="Louis A."/>
            <person name="Montfort J."/>
            <person name="Bouchez O."/>
            <person name="Roques C."/>
            <person name="Iampietro C."/>
            <person name="Lluch J."/>
            <person name="Castinel A."/>
            <person name="Donnadieu C."/>
            <person name="Desvignes T."/>
            <person name="Floi Bucao C."/>
            <person name="Jouanno E."/>
            <person name="Wen M."/>
            <person name="Mejri S."/>
            <person name="Dirks R."/>
            <person name="Jansen H."/>
            <person name="Henkel C."/>
            <person name="Chen W.J."/>
            <person name="Zahm M."/>
            <person name="Cabau C."/>
            <person name="Klopp C."/>
            <person name="Thompson A.W."/>
            <person name="Robinson-Rechavi M."/>
            <person name="Braasch I."/>
            <person name="Lecointre G."/>
            <person name="Bobe J."/>
            <person name="Postlethwait J.H."/>
            <person name="Berthelot C."/>
            <person name="Roest Crollius H."/>
            <person name="Guiguen Y."/>
        </authorList>
    </citation>
    <scope>NUCLEOTIDE SEQUENCE</scope>
    <source>
        <strain evidence="1">NC1722</strain>
    </source>
</reference>
<evidence type="ECO:0000313" key="1">
    <source>
        <dbReference type="EMBL" id="KAJ8385729.1"/>
    </source>
</evidence>
<evidence type="ECO:0000313" key="2">
    <source>
        <dbReference type="Proteomes" id="UP001221898"/>
    </source>
</evidence>
<proteinExistence type="predicted"/>
<name>A0AAD7RK70_9TELE</name>
<sequence length="111" mass="12040">MEYQGGGERALQKCRSLCLSAPRSVSPRSSCRDLRFNVELCTKSRTQLCRPGTGRSSGYRGVALRLVFSPEQNEDGVSEGKGDRAAGSTADFRASLQDYPLTFLTPPPLPA</sequence>
<dbReference type="EMBL" id="JAINUG010000243">
    <property type="protein sequence ID" value="KAJ8385729.1"/>
    <property type="molecule type" value="Genomic_DNA"/>
</dbReference>
<dbReference type="AlphaFoldDB" id="A0AAD7RK70"/>
<dbReference type="Proteomes" id="UP001221898">
    <property type="component" value="Unassembled WGS sequence"/>
</dbReference>
<protein>
    <submittedName>
        <fullName evidence="1">Uncharacterized protein</fullName>
    </submittedName>
</protein>
<comment type="caution">
    <text evidence="1">The sequence shown here is derived from an EMBL/GenBank/DDBJ whole genome shotgun (WGS) entry which is preliminary data.</text>
</comment>
<accession>A0AAD7RK70</accession>
<organism evidence="1 2">
    <name type="scientific">Aldrovandia affinis</name>
    <dbReference type="NCBI Taxonomy" id="143900"/>
    <lineage>
        <taxon>Eukaryota</taxon>
        <taxon>Metazoa</taxon>
        <taxon>Chordata</taxon>
        <taxon>Craniata</taxon>
        <taxon>Vertebrata</taxon>
        <taxon>Euteleostomi</taxon>
        <taxon>Actinopterygii</taxon>
        <taxon>Neopterygii</taxon>
        <taxon>Teleostei</taxon>
        <taxon>Notacanthiformes</taxon>
        <taxon>Halosauridae</taxon>
        <taxon>Aldrovandia</taxon>
    </lineage>
</organism>
<gene>
    <name evidence="1" type="ORF">AAFF_G00183290</name>
</gene>
<keyword evidence="2" id="KW-1185">Reference proteome</keyword>